<proteinExistence type="predicted"/>
<sequence>MGKSTAPVNPVVPAYWAVSAVGAVLYSSASSMWGCGWRSLVRGRAAGFDVPQRPQWVDIW</sequence>
<dbReference type="Proteomes" id="UP001621418">
    <property type="component" value="Chromosome"/>
</dbReference>
<keyword evidence="3" id="KW-1185">Reference proteome</keyword>
<evidence type="ECO:0000313" key="2">
    <source>
        <dbReference type="EMBL" id="WTY36929.1"/>
    </source>
</evidence>
<keyword evidence="1" id="KW-1133">Transmembrane helix</keyword>
<gene>
    <name evidence="2" type="ORF">OG308_03285</name>
</gene>
<keyword evidence="1" id="KW-0812">Transmembrane</keyword>
<reference evidence="2 3" key="1">
    <citation type="submission" date="2022-10" db="EMBL/GenBank/DDBJ databases">
        <title>The complete genomes of actinobacterial strains from the NBC collection.</title>
        <authorList>
            <person name="Joergensen T.S."/>
            <person name="Alvarez Arevalo M."/>
            <person name="Sterndorff E.B."/>
            <person name="Faurdal D."/>
            <person name="Vuksanovic O."/>
            <person name="Mourched A.-S."/>
            <person name="Charusanti P."/>
            <person name="Shaw S."/>
            <person name="Blin K."/>
            <person name="Weber T."/>
        </authorList>
    </citation>
    <scope>NUCLEOTIDE SEQUENCE [LARGE SCALE GENOMIC DNA]</scope>
    <source>
        <strain evidence="2 3">NBC_01413</strain>
    </source>
</reference>
<evidence type="ECO:0000313" key="3">
    <source>
        <dbReference type="Proteomes" id="UP001621418"/>
    </source>
</evidence>
<protein>
    <submittedName>
        <fullName evidence="2">Uncharacterized protein</fullName>
    </submittedName>
</protein>
<dbReference type="GeneID" id="91379975"/>
<evidence type="ECO:0000256" key="1">
    <source>
        <dbReference type="SAM" id="Phobius"/>
    </source>
</evidence>
<accession>A0ABZ1NAW7</accession>
<keyword evidence="1" id="KW-0472">Membrane</keyword>
<dbReference type="RefSeq" id="WP_328658089.1">
    <property type="nucleotide sequence ID" value="NZ_CP108014.1"/>
</dbReference>
<feature type="transmembrane region" description="Helical" evidence="1">
    <location>
        <begin position="14"/>
        <end position="35"/>
    </location>
</feature>
<organism evidence="2 3">
    <name type="scientific">Nocardia salmonicida</name>
    <dbReference type="NCBI Taxonomy" id="53431"/>
    <lineage>
        <taxon>Bacteria</taxon>
        <taxon>Bacillati</taxon>
        <taxon>Actinomycetota</taxon>
        <taxon>Actinomycetes</taxon>
        <taxon>Mycobacteriales</taxon>
        <taxon>Nocardiaceae</taxon>
        <taxon>Nocardia</taxon>
    </lineage>
</organism>
<dbReference type="EMBL" id="CP109527">
    <property type="protein sequence ID" value="WTY36929.1"/>
    <property type="molecule type" value="Genomic_DNA"/>
</dbReference>
<name>A0ABZ1NAW7_9NOCA</name>